<feature type="compositionally biased region" description="Polar residues" evidence="1">
    <location>
        <begin position="14"/>
        <end position="25"/>
    </location>
</feature>
<organism evidence="2 3">
    <name type="scientific">candidate division WS6 bacterium GW2011_GWC1_36_11</name>
    <dbReference type="NCBI Taxonomy" id="1619090"/>
    <lineage>
        <taxon>Bacteria</taxon>
        <taxon>Candidatus Dojkabacteria</taxon>
    </lineage>
</organism>
<proteinExistence type="predicted"/>
<dbReference type="EMBL" id="LBRE01000003">
    <property type="protein sequence ID" value="KKP92880.1"/>
    <property type="molecule type" value="Genomic_DNA"/>
</dbReference>
<comment type="caution">
    <text evidence="2">The sequence shown here is derived from an EMBL/GenBank/DDBJ whole genome shotgun (WGS) entry which is preliminary data.</text>
</comment>
<reference evidence="2 3" key="1">
    <citation type="journal article" date="2015" name="Nature">
        <title>rRNA introns, odd ribosomes, and small enigmatic genomes across a large radiation of phyla.</title>
        <authorList>
            <person name="Brown C.T."/>
            <person name="Hug L.A."/>
            <person name="Thomas B.C."/>
            <person name="Sharon I."/>
            <person name="Castelle C.J."/>
            <person name="Singh A."/>
            <person name="Wilkins M.J."/>
            <person name="Williams K.H."/>
            <person name="Banfield J.F."/>
        </authorList>
    </citation>
    <scope>NUCLEOTIDE SEQUENCE [LARGE SCALE GENOMIC DNA]</scope>
</reference>
<feature type="compositionally biased region" description="Basic and acidic residues" evidence="1">
    <location>
        <begin position="200"/>
        <end position="217"/>
    </location>
</feature>
<feature type="region of interest" description="Disordered" evidence="1">
    <location>
        <begin position="196"/>
        <end position="217"/>
    </location>
</feature>
<feature type="region of interest" description="Disordered" evidence="1">
    <location>
        <begin position="1"/>
        <end position="27"/>
    </location>
</feature>
<sequence>MTDLDDSQIKDTSSEPSEITVSDSSPIGDVEVETNMSIMEQIRQKVQDLTDTHADKFGVEAYETGPDLIHMSAMTILTSKTGTYSIGFGITKSRELDNNAFTQSFGIANSQRATLYRLDIRSGTKITAEYENWLKMIEEYKVSSPAVADTLIKVANDMYRKDSDNKISEYTSKYAETEISDKEALDILSNYTDLQFPPNRHNDQSLEKLRQQGLRLE</sequence>
<evidence type="ECO:0000313" key="2">
    <source>
        <dbReference type="EMBL" id="KKP92880.1"/>
    </source>
</evidence>
<accession>A0A0G0FZV2</accession>
<evidence type="ECO:0000256" key="1">
    <source>
        <dbReference type="SAM" id="MobiDB-lite"/>
    </source>
</evidence>
<name>A0A0G0FZV2_9BACT</name>
<evidence type="ECO:0000313" key="3">
    <source>
        <dbReference type="Proteomes" id="UP000034140"/>
    </source>
</evidence>
<gene>
    <name evidence="2" type="ORF">UR96_C0003G0006</name>
</gene>
<dbReference type="AlphaFoldDB" id="A0A0G0FZV2"/>
<protein>
    <submittedName>
        <fullName evidence="2">Uncharacterized protein</fullName>
    </submittedName>
</protein>
<dbReference type="Proteomes" id="UP000034140">
    <property type="component" value="Unassembled WGS sequence"/>
</dbReference>